<evidence type="ECO:0000256" key="1">
    <source>
        <dbReference type="ARBA" id="ARBA00004370"/>
    </source>
</evidence>
<name>A0A1H2YAW6_9FLAO</name>
<protein>
    <submittedName>
        <fullName evidence="4">Surface antigen</fullName>
    </submittedName>
</protein>
<dbReference type="Gene3D" id="2.40.160.50">
    <property type="entry name" value="membrane protein fhac: a member of the omp85/tpsb transporter family"/>
    <property type="match status" value="1"/>
</dbReference>
<evidence type="ECO:0000259" key="3">
    <source>
        <dbReference type="Pfam" id="PF01103"/>
    </source>
</evidence>
<evidence type="ECO:0000313" key="4">
    <source>
        <dbReference type="EMBL" id="SDX02115.1"/>
    </source>
</evidence>
<comment type="subcellular location">
    <subcellularLocation>
        <location evidence="1">Membrane</location>
    </subcellularLocation>
</comment>
<proteinExistence type="predicted"/>
<dbReference type="AlphaFoldDB" id="A0A1H2YAW6"/>
<dbReference type="GO" id="GO:0019867">
    <property type="term" value="C:outer membrane"/>
    <property type="evidence" value="ECO:0007669"/>
    <property type="project" value="InterPro"/>
</dbReference>
<dbReference type="Pfam" id="PF01103">
    <property type="entry name" value="Omp85"/>
    <property type="match status" value="1"/>
</dbReference>
<keyword evidence="5" id="KW-1185">Reference proteome</keyword>
<reference evidence="5" key="1">
    <citation type="submission" date="2016-10" db="EMBL/GenBank/DDBJ databases">
        <authorList>
            <person name="Varghese N."/>
            <person name="Submissions S."/>
        </authorList>
    </citation>
    <scope>NUCLEOTIDE SEQUENCE [LARGE SCALE GENOMIC DNA]</scope>
    <source>
        <strain evidence="5">DSM 25030</strain>
    </source>
</reference>
<dbReference type="STRING" id="1073328.SAMN05216294_3029"/>
<accession>A0A1H2YAW6</accession>
<sequence>MNNHFAKFRLTTICFFGLSILLCQQILGQKETSNEDKKITAKVFPYINYSRTLELQMGVVGSMMYRLSEKDTISPKSMSGVMGIYTTNDSYLVGTFHRWFLKENDWRLTFYLVNGTQRAQIYVSEVEQPGFADYASNITVINLTALKRIKNKWYGGLGFIYNITNTEFEDSEETNENNYLGFLVQSSFDKRNQIYYPTKGSLTNIQWNSFPTALGNDEDLNIISLSYNKYIGFPNNKNILAFRGHAEFGLGALNFERQVVIGGKDIRGYSDGKYRGDSIFALQGEYRLNFNNNMGLVGFLGAATIFGSINEEFNGKLYPGIGAGYRYTVFKEDNFNIGLDGAVGKDDWGIYFRIGESF</sequence>
<dbReference type="OrthoDB" id="9771071at2"/>
<dbReference type="EMBL" id="FNMY01000005">
    <property type="protein sequence ID" value="SDX02115.1"/>
    <property type="molecule type" value="Genomic_DNA"/>
</dbReference>
<evidence type="ECO:0000313" key="5">
    <source>
        <dbReference type="Proteomes" id="UP000199592"/>
    </source>
</evidence>
<evidence type="ECO:0000256" key="2">
    <source>
        <dbReference type="ARBA" id="ARBA00023136"/>
    </source>
</evidence>
<keyword evidence="2" id="KW-0472">Membrane</keyword>
<feature type="domain" description="Bacterial surface antigen (D15)" evidence="3">
    <location>
        <begin position="125"/>
        <end position="316"/>
    </location>
</feature>
<organism evidence="4 5">
    <name type="scientific">Flagellimonas zhangzhouensis</name>
    <dbReference type="NCBI Taxonomy" id="1073328"/>
    <lineage>
        <taxon>Bacteria</taxon>
        <taxon>Pseudomonadati</taxon>
        <taxon>Bacteroidota</taxon>
        <taxon>Flavobacteriia</taxon>
        <taxon>Flavobacteriales</taxon>
        <taxon>Flavobacteriaceae</taxon>
        <taxon>Flagellimonas</taxon>
    </lineage>
</organism>
<dbReference type="InterPro" id="IPR000184">
    <property type="entry name" value="Bac_surfAg_D15"/>
</dbReference>
<dbReference type="RefSeq" id="WP_090298458.1">
    <property type="nucleotide sequence ID" value="NZ_FNKI01000004.1"/>
</dbReference>
<gene>
    <name evidence="4" type="ORF">SAMN04487892_2992</name>
</gene>
<dbReference type="Proteomes" id="UP000199592">
    <property type="component" value="Unassembled WGS sequence"/>
</dbReference>